<keyword evidence="1" id="KW-0346">Stress response</keyword>
<reference evidence="1" key="1">
    <citation type="journal article" date="2019" name="Sci. Rep.">
        <title>Draft genome of Tanacetum cinerariifolium, the natural source of mosquito coil.</title>
        <authorList>
            <person name="Yamashiro T."/>
            <person name="Shiraishi A."/>
            <person name="Satake H."/>
            <person name="Nakayama K."/>
        </authorList>
    </citation>
    <scope>NUCLEOTIDE SEQUENCE</scope>
</reference>
<proteinExistence type="predicted"/>
<comment type="caution">
    <text evidence="1">The sequence shown here is derived from an EMBL/GenBank/DDBJ whole genome shotgun (WGS) entry which is preliminary data.</text>
</comment>
<dbReference type="AlphaFoldDB" id="A0A699GVW5"/>
<organism evidence="1">
    <name type="scientific">Tanacetum cinerariifolium</name>
    <name type="common">Dalmatian daisy</name>
    <name type="synonym">Chrysanthemum cinerariifolium</name>
    <dbReference type="NCBI Taxonomy" id="118510"/>
    <lineage>
        <taxon>Eukaryota</taxon>
        <taxon>Viridiplantae</taxon>
        <taxon>Streptophyta</taxon>
        <taxon>Embryophyta</taxon>
        <taxon>Tracheophyta</taxon>
        <taxon>Spermatophyta</taxon>
        <taxon>Magnoliopsida</taxon>
        <taxon>eudicotyledons</taxon>
        <taxon>Gunneridae</taxon>
        <taxon>Pentapetalae</taxon>
        <taxon>asterids</taxon>
        <taxon>campanulids</taxon>
        <taxon>Asterales</taxon>
        <taxon>Asteraceae</taxon>
        <taxon>Asteroideae</taxon>
        <taxon>Anthemideae</taxon>
        <taxon>Anthemidinae</taxon>
        <taxon>Tanacetum</taxon>
    </lineage>
</organism>
<name>A0A699GVW5_TANCI</name>
<gene>
    <name evidence="1" type="ORF">Tci_227883</name>
</gene>
<evidence type="ECO:0000313" key="1">
    <source>
        <dbReference type="EMBL" id="GEW55907.1"/>
    </source>
</evidence>
<accession>A0A699GVW5</accession>
<protein>
    <submittedName>
        <fullName evidence="1">Class II heat shock protein</fullName>
    </submittedName>
</protein>
<dbReference type="EMBL" id="BKCJ010063552">
    <property type="protein sequence ID" value="GEW55907.1"/>
    <property type="molecule type" value="Genomic_DNA"/>
</dbReference>
<sequence>MSLLLPERFLGDLPDLHSRHQLVVVLVTILPEDCVGRGATLVLRNWLFSSPDRIPHGRRGLARSGLFRIAHGEYFCRTRLYSGPTDGANLSNPSTLGEDFFKARITEACFEIIAKEEKKHIVEKKIDVYLPLQGEFASPKAEGSLNADEYTGVEEVVDGGEALGIGEDNELGDAATDGGDDVVESGDISILNSLIGHGSPRSLQLWGKIG</sequence>